<reference evidence="5" key="2">
    <citation type="journal article" date="2021" name="PeerJ">
        <title>Extensive microbial diversity within the chicken gut microbiome revealed by metagenomics and culture.</title>
        <authorList>
            <person name="Gilroy R."/>
            <person name="Ravi A."/>
            <person name="Getino M."/>
            <person name="Pursley I."/>
            <person name="Horton D.L."/>
            <person name="Alikhan N.F."/>
            <person name="Baker D."/>
            <person name="Gharbi K."/>
            <person name="Hall N."/>
            <person name="Watson M."/>
            <person name="Adriaenssens E.M."/>
            <person name="Foster-Nyarko E."/>
            <person name="Jarju S."/>
            <person name="Secka A."/>
            <person name="Antonio M."/>
            <person name="Oren A."/>
            <person name="Chaudhuri R.R."/>
            <person name="La Ragione R."/>
            <person name="Hildebrand F."/>
            <person name="Pallen M.J."/>
        </authorList>
    </citation>
    <scope>NUCLEOTIDE SEQUENCE</scope>
    <source>
        <strain evidence="5">CHK180-2868</strain>
    </source>
</reference>
<feature type="region of interest" description="Disordered" evidence="2">
    <location>
        <begin position="26"/>
        <end position="76"/>
    </location>
</feature>
<protein>
    <submittedName>
        <fullName evidence="5">ABC transporter substrate-binding protein</fullName>
    </submittedName>
</protein>
<sequence length="410" mass="44598">MRRKNLLAAAAVAAGLALSLGACGASGTAGTANASSEAAAASEESGTGDASQDASSGEASLDETEEGGEPAEGTRVIVDHTGKEIEIPEEINRIVISSILPLPSVYCLFEGSAEKLVGMHPSSMAAAENSMLPKVMPDILDVNTDFLAGNELNIEELLNLDPDVVFYSADNTDEYEKLAAAGIPAIGFSTSNWDYDCVTTFENWVTLLGQVLNQEDKAAGIAEYGHQVYEEVQETLNAAGEIEKPKVLILFNYANGVIKTSGSNFFGQYWIDSTGGVNVAADLSGTPEINMEQIYEWNPDIIYITNFSPYQPEDLYNNAIEGHDWSTVKAVQDQKVYKFPLGMYRWFPPASDTPLVLKWLAQKNQPELFADIDMEAEVRSYYQQFYNVELTDDDIYQIFHPASEASGLSK</sequence>
<feature type="compositionally biased region" description="Acidic residues" evidence="2">
    <location>
        <begin position="60"/>
        <end position="69"/>
    </location>
</feature>
<feature type="domain" description="Fe/B12 periplasmic-binding" evidence="4">
    <location>
        <begin position="93"/>
        <end position="368"/>
    </location>
</feature>
<evidence type="ECO:0000256" key="1">
    <source>
        <dbReference type="ARBA" id="ARBA00008814"/>
    </source>
</evidence>
<dbReference type="EMBL" id="DVGC01000063">
    <property type="protein sequence ID" value="HIR06477.1"/>
    <property type="molecule type" value="Genomic_DNA"/>
</dbReference>
<feature type="signal peptide" evidence="3">
    <location>
        <begin position="1"/>
        <end position="24"/>
    </location>
</feature>
<feature type="chain" id="PRO_5039093656" evidence="3">
    <location>
        <begin position="25"/>
        <end position="410"/>
    </location>
</feature>
<dbReference type="Proteomes" id="UP000824250">
    <property type="component" value="Unassembled WGS sequence"/>
</dbReference>
<name>A0A9D1A5J5_9FIRM</name>
<dbReference type="SUPFAM" id="SSF53807">
    <property type="entry name" value="Helical backbone' metal receptor"/>
    <property type="match status" value="1"/>
</dbReference>
<evidence type="ECO:0000259" key="4">
    <source>
        <dbReference type="PROSITE" id="PS50983"/>
    </source>
</evidence>
<dbReference type="InterPro" id="IPR050902">
    <property type="entry name" value="ABC_Transporter_SBP"/>
</dbReference>
<dbReference type="Gene3D" id="1.20.58.2180">
    <property type="match status" value="1"/>
</dbReference>
<dbReference type="InterPro" id="IPR002491">
    <property type="entry name" value="ABC_transptr_periplasmic_BD"/>
</dbReference>
<dbReference type="GO" id="GO:0071281">
    <property type="term" value="P:cellular response to iron ion"/>
    <property type="evidence" value="ECO:0007669"/>
    <property type="project" value="TreeGrafter"/>
</dbReference>
<dbReference type="PROSITE" id="PS51257">
    <property type="entry name" value="PROKAR_LIPOPROTEIN"/>
    <property type="match status" value="1"/>
</dbReference>
<evidence type="ECO:0000256" key="2">
    <source>
        <dbReference type="SAM" id="MobiDB-lite"/>
    </source>
</evidence>
<dbReference type="PANTHER" id="PTHR30535">
    <property type="entry name" value="VITAMIN B12-BINDING PROTEIN"/>
    <property type="match status" value="1"/>
</dbReference>
<keyword evidence="3" id="KW-0732">Signal</keyword>
<dbReference type="Pfam" id="PF01497">
    <property type="entry name" value="Peripla_BP_2"/>
    <property type="match status" value="1"/>
</dbReference>
<comment type="caution">
    <text evidence="5">The sequence shown here is derived from an EMBL/GenBank/DDBJ whole genome shotgun (WGS) entry which is preliminary data.</text>
</comment>
<dbReference type="Gene3D" id="3.40.50.1980">
    <property type="entry name" value="Nitrogenase molybdenum iron protein domain"/>
    <property type="match status" value="2"/>
</dbReference>
<dbReference type="PANTHER" id="PTHR30535:SF34">
    <property type="entry name" value="MOLYBDATE-BINDING PROTEIN MOLA"/>
    <property type="match status" value="1"/>
</dbReference>
<organism evidence="5 6">
    <name type="scientific">Candidatus Copromonas faecavium</name>
    <name type="common">nom. illeg.</name>
    <dbReference type="NCBI Taxonomy" id="2840740"/>
    <lineage>
        <taxon>Bacteria</taxon>
        <taxon>Bacillati</taxon>
        <taxon>Bacillota</taxon>
        <taxon>Clostridia</taxon>
        <taxon>Lachnospirales</taxon>
        <taxon>Lachnospiraceae</taxon>
        <taxon>Candidatus Copromonas (nom. illeg.)</taxon>
    </lineage>
</organism>
<dbReference type="PROSITE" id="PS50983">
    <property type="entry name" value="FE_B12_PBP"/>
    <property type="match status" value="1"/>
</dbReference>
<gene>
    <name evidence="5" type="ORF">IAB28_11035</name>
</gene>
<evidence type="ECO:0000256" key="3">
    <source>
        <dbReference type="SAM" id="SignalP"/>
    </source>
</evidence>
<evidence type="ECO:0000313" key="6">
    <source>
        <dbReference type="Proteomes" id="UP000824250"/>
    </source>
</evidence>
<evidence type="ECO:0000313" key="5">
    <source>
        <dbReference type="EMBL" id="HIR06477.1"/>
    </source>
</evidence>
<reference evidence="5" key="1">
    <citation type="submission" date="2020-10" db="EMBL/GenBank/DDBJ databases">
        <authorList>
            <person name="Gilroy R."/>
        </authorList>
    </citation>
    <scope>NUCLEOTIDE SEQUENCE</scope>
    <source>
        <strain evidence="5">CHK180-2868</strain>
    </source>
</reference>
<accession>A0A9D1A5J5</accession>
<comment type="similarity">
    <text evidence="1">Belongs to the bacterial solute-binding protein 8 family.</text>
</comment>
<proteinExistence type="inferred from homology"/>
<dbReference type="AlphaFoldDB" id="A0A9D1A5J5"/>
<feature type="compositionally biased region" description="Low complexity" evidence="2">
    <location>
        <begin position="26"/>
        <end position="51"/>
    </location>
</feature>